<dbReference type="OrthoDB" id="9803106at2"/>
<dbReference type="RefSeq" id="WP_114352087.1">
    <property type="nucleotide sequence ID" value="NZ_QPJJ01000003.1"/>
</dbReference>
<dbReference type="AlphaFoldDB" id="A0A368Y3Z1"/>
<dbReference type="Gene3D" id="3.30.460.10">
    <property type="entry name" value="Beta Polymerase, domain 2"/>
    <property type="match status" value="1"/>
</dbReference>
<dbReference type="InterPro" id="IPR043519">
    <property type="entry name" value="NT_sf"/>
</dbReference>
<keyword evidence="2" id="KW-0808">Transferase</keyword>
<accession>A0A368Y3Z1</accession>
<dbReference type="SUPFAM" id="SSF81301">
    <property type="entry name" value="Nucleotidyltransferase"/>
    <property type="match status" value="1"/>
</dbReference>
<evidence type="ECO:0000259" key="1">
    <source>
        <dbReference type="Pfam" id="PF18765"/>
    </source>
</evidence>
<evidence type="ECO:0000313" key="3">
    <source>
        <dbReference type="Proteomes" id="UP000252585"/>
    </source>
</evidence>
<protein>
    <submittedName>
        <fullName evidence="2">Putative nucleotidyltransferase</fullName>
    </submittedName>
</protein>
<organism evidence="2 3">
    <name type="scientific">Saliterribacillus persicus</name>
    <dbReference type="NCBI Taxonomy" id="930114"/>
    <lineage>
        <taxon>Bacteria</taxon>
        <taxon>Bacillati</taxon>
        <taxon>Bacillota</taxon>
        <taxon>Bacilli</taxon>
        <taxon>Bacillales</taxon>
        <taxon>Bacillaceae</taxon>
        <taxon>Saliterribacillus</taxon>
    </lineage>
</organism>
<dbReference type="Pfam" id="PF18765">
    <property type="entry name" value="Polbeta"/>
    <property type="match status" value="1"/>
</dbReference>
<dbReference type="EMBL" id="QPJJ01000003">
    <property type="protein sequence ID" value="RCW74993.1"/>
    <property type="molecule type" value="Genomic_DNA"/>
</dbReference>
<dbReference type="CDD" id="cd05403">
    <property type="entry name" value="NT_KNTase_like"/>
    <property type="match status" value="1"/>
</dbReference>
<dbReference type="GO" id="GO:0016740">
    <property type="term" value="F:transferase activity"/>
    <property type="evidence" value="ECO:0007669"/>
    <property type="project" value="UniProtKB-KW"/>
</dbReference>
<name>A0A368Y3Z1_9BACI</name>
<dbReference type="InterPro" id="IPR041633">
    <property type="entry name" value="Polbeta"/>
</dbReference>
<evidence type="ECO:0000313" key="2">
    <source>
        <dbReference type="EMBL" id="RCW74993.1"/>
    </source>
</evidence>
<dbReference type="Proteomes" id="UP000252585">
    <property type="component" value="Unassembled WGS sequence"/>
</dbReference>
<reference evidence="2 3" key="1">
    <citation type="submission" date="2018-07" db="EMBL/GenBank/DDBJ databases">
        <title>Genomic Encyclopedia of Type Strains, Phase IV (KMG-IV): sequencing the most valuable type-strain genomes for metagenomic binning, comparative biology and taxonomic classification.</title>
        <authorList>
            <person name="Goeker M."/>
        </authorList>
    </citation>
    <scope>NUCLEOTIDE SEQUENCE [LARGE SCALE GENOMIC DNA]</scope>
    <source>
        <strain evidence="2 3">DSM 27696</strain>
    </source>
</reference>
<gene>
    <name evidence="2" type="ORF">DFR57_103291</name>
</gene>
<proteinExistence type="predicted"/>
<sequence>MSIEELYQQIQQISRSFSKIEKILLFGSRAHHDHEPRSDIDLAVIAPEFTEADWYLFADSIENTETLLKFDLIRWEHAPKELREEIERCNEVVYSRKLHGN</sequence>
<keyword evidence="3" id="KW-1185">Reference proteome</keyword>
<feature type="domain" description="Polymerase beta nucleotidyltransferase" evidence="1">
    <location>
        <begin position="8"/>
        <end position="97"/>
    </location>
</feature>
<comment type="caution">
    <text evidence="2">The sequence shown here is derived from an EMBL/GenBank/DDBJ whole genome shotgun (WGS) entry which is preliminary data.</text>
</comment>